<feature type="region of interest" description="Disordered" evidence="1">
    <location>
        <begin position="544"/>
        <end position="602"/>
    </location>
</feature>
<sequence>MPAKQSRMLSPAVACNADDHPLKNIDDEMPPTSTTEHSYAIQQCSGDNGTGGGTGNGLLTIGDTDEIDVVNETTTHTSQQLVARWQNSQNYHPATDHDYVAFSQFSAVVQSDIISRIEAVPNIRMTRKKKAKPVIPLETDFSTETIKASSEDTETDTMYGLKVDNETSAALGWKAVDKKKKQSKKSDNGGNSVGTSSNDKNFVKIQGAYQDDFVYFAPKISGSRARTRSRTEAAQPTNQQPNVLDWYRDLANTDKTARFGGAPSEEEVVDMVASMQEEQAIQSEDLDKMAENLTSMLCSLNNEELEKELERVGLPSKTTNPEEEAPQLTTVTMYYNDVPGLMLAGEQYVRLVDIHKQMLPSKDTGILKKRAQLLSLPLLNCSDMQRNFLQRYANAARSKSTLVISKQNAVKLIAFYVEPRQRSVTDENSTTGTDSRSGSRKRRKTDENEDDFVRVVTTRNSTRSRGQLGRLFVYKMEKKDSSCVQCETCGETLTLRKFAKHVHHQHSADELLDISVPLKIVLANGHPTSGELVKWKIFEEKSKELETKTSPSPLPPSSSPPSSPRQSARNRKRKQLHPVESYVFTPTKRSPPKRARSSQRTA</sequence>
<evidence type="ECO:0000313" key="4">
    <source>
        <dbReference type="Proteomes" id="UP000549394"/>
    </source>
</evidence>
<feature type="compositionally biased region" description="Pro residues" evidence="1">
    <location>
        <begin position="552"/>
        <end position="563"/>
    </location>
</feature>
<gene>
    <name evidence="3" type="ORF">DGYR_LOCUS8111</name>
</gene>
<dbReference type="AlphaFoldDB" id="A0A7I8VVW6"/>
<feature type="region of interest" description="Disordered" evidence="1">
    <location>
        <begin position="423"/>
        <end position="448"/>
    </location>
</feature>
<feature type="domain" description="Putative Dachshund-homology" evidence="2">
    <location>
        <begin position="329"/>
        <end position="416"/>
    </location>
</feature>
<evidence type="ECO:0000256" key="1">
    <source>
        <dbReference type="SAM" id="MobiDB-lite"/>
    </source>
</evidence>
<accession>A0A7I8VVW6</accession>
<name>A0A7I8VVW6_9ANNE</name>
<proteinExistence type="predicted"/>
<protein>
    <submittedName>
        <fullName evidence="3">DgyrCDS8517</fullName>
    </submittedName>
</protein>
<feature type="region of interest" description="Disordered" evidence="1">
    <location>
        <begin position="174"/>
        <end position="199"/>
    </location>
</feature>
<dbReference type="EMBL" id="CAJFCJ010000011">
    <property type="protein sequence ID" value="CAD5119938.1"/>
    <property type="molecule type" value="Genomic_DNA"/>
</dbReference>
<dbReference type="Proteomes" id="UP000549394">
    <property type="component" value="Unassembled WGS sequence"/>
</dbReference>
<dbReference type="InterPro" id="IPR059069">
    <property type="entry name" value="DHD_metazoa"/>
</dbReference>
<feature type="region of interest" description="Disordered" evidence="1">
    <location>
        <begin position="1"/>
        <end position="35"/>
    </location>
</feature>
<evidence type="ECO:0000313" key="3">
    <source>
        <dbReference type="EMBL" id="CAD5119938.1"/>
    </source>
</evidence>
<feature type="compositionally biased region" description="Basic and acidic residues" evidence="1">
    <location>
        <begin position="17"/>
        <end position="26"/>
    </location>
</feature>
<comment type="caution">
    <text evidence="3">The sequence shown here is derived from an EMBL/GenBank/DDBJ whole genome shotgun (WGS) entry which is preliminary data.</text>
</comment>
<dbReference type="Pfam" id="PF25867">
    <property type="entry name" value="HTH_75"/>
    <property type="match status" value="1"/>
</dbReference>
<evidence type="ECO:0000259" key="2">
    <source>
        <dbReference type="Pfam" id="PF25867"/>
    </source>
</evidence>
<feature type="compositionally biased region" description="Basic residues" evidence="1">
    <location>
        <begin position="590"/>
        <end position="602"/>
    </location>
</feature>
<organism evidence="3 4">
    <name type="scientific">Dimorphilus gyrociliatus</name>
    <dbReference type="NCBI Taxonomy" id="2664684"/>
    <lineage>
        <taxon>Eukaryota</taxon>
        <taxon>Metazoa</taxon>
        <taxon>Spiralia</taxon>
        <taxon>Lophotrochozoa</taxon>
        <taxon>Annelida</taxon>
        <taxon>Polychaeta</taxon>
        <taxon>Polychaeta incertae sedis</taxon>
        <taxon>Dinophilidae</taxon>
        <taxon>Dimorphilus</taxon>
    </lineage>
</organism>
<keyword evidence="4" id="KW-1185">Reference proteome</keyword>
<feature type="compositionally biased region" description="Polar residues" evidence="1">
    <location>
        <begin position="188"/>
        <end position="199"/>
    </location>
</feature>
<reference evidence="3 4" key="1">
    <citation type="submission" date="2020-08" db="EMBL/GenBank/DDBJ databases">
        <authorList>
            <person name="Hejnol A."/>
        </authorList>
    </citation>
    <scope>NUCLEOTIDE SEQUENCE [LARGE SCALE GENOMIC DNA]</scope>
</reference>
<dbReference type="OrthoDB" id="6116992at2759"/>